<evidence type="ECO:0000256" key="6">
    <source>
        <dbReference type="SAM" id="Phobius"/>
    </source>
</evidence>
<feature type="region of interest" description="Disordered" evidence="5">
    <location>
        <begin position="1"/>
        <end position="31"/>
    </location>
</feature>
<dbReference type="InterPro" id="IPR010445">
    <property type="entry name" value="LapA_dom"/>
</dbReference>
<evidence type="ECO:0000256" key="3">
    <source>
        <dbReference type="ARBA" id="ARBA00022989"/>
    </source>
</evidence>
<evidence type="ECO:0000256" key="5">
    <source>
        <dbReference type="SAM" id="MobiDB-lite"/>
    </source>
</evidence>
<keyword evidence="9" id="KW-1185">Reference proteome</keyword>
<feature type="domain" description="Lipopolysaccharide assembly protein A" evidence="7">
    <location>
        <begin position="65"/>
        <end position="112"/>
    </location>
</feature>
<dbReference type="Pfam" id="PF06305">
    <property type="entry name" value="LapA_dom"/>
    <property type="match status" value="1"/>
</dbReference>
<gene>
    <name evidence="8" type="ORF">GCM10011610_67390</name>
</gene>
<evidence type="ECO:0000313" key="9">
    <source>
        <dbReference type="Proteomes" id="UP000658127"/>
    </source>
</evidence>
<evidence type="ECO:0000256" key="4">
    <source>
        <dbReference type="ARBA" id="ARBA00023136"/>
    </source>
</evidence>
<evidence type="ECO:0000259" key="7">
    <source>
        <dbReference type="Pfam" id="PF06305"/>
    </source>
</evidence>
<accession>A0ABQ2L1Q4</accession>
<keyword evidence="1" id="KW-1003">Cell membrane</keyword>
<organism evidence="8 9">
    <name type="scientific">Nocardia rhizosphaerihabitans</name>
    <dbReference type="NCBI Taxonomy" id="1691570"/>
    <lineage>
        <taxon>Bacteria</taxon>
        <taxon>Bacillati</taxon>
        <taxon>Actinomycetota</taxon>
        <taxon>Actinomycetes</taxon>
        <taxon>Mycobacteriales</taxon>
        <taxon>Nocardiaceae</taxon>
        <taxon>Nocardia</taxon>
    </lineage>
</organism>
<evidence type="ECO:0000256" key="1">
    <source>
        <dbReference type="ARBA" id="ARBA00022475"/>
    </source>
</evidence>
<feature type="transmembrane region" description="Helical" evidence="6">
    <location>
        <begin position="84"/>
        <end position="104"/>
    </location>
</feature>
<feature type="transmembrane region" description="Helical" evidence="6">
    <location>
        <begin position="45"/>
        <end position="64"/>
    </location>
</feature>
<reference evidence="9" key="1">
    <citation type="journal article" date="2019" name="Int. J. Syst. Evol. Microbiol.">
        <title>The Global Catalogue of Microorganisms (GCM) 10K type strain sequencing project: providing services to taxonomists for standard genome sequencing and annotation.</title>
        <authorList>
            <consortium name="The Broad Institute Genomics Platform"/>
            <consortium name="The Broad Institute Genome Sequencing Center for Infectious Disease"/>
            <person name="Wu L."/>
            <person name="Ma J."/>
        </authorList>
    </citation>
    <scope>NUCLEOTIDE SEQUENCE [LARGE SCALE GENOMIC DNA]</scope>
    <source>
        <strain evidence="9">CGMCC 4.7329</strain>
    </source>
</reference>
<keyword evidence="3 6" id="KW-1133">Transmembrane helix</keyword>
<evidence type="ECO:0000313" key="8">
    <source>
        <dbReference type="EMBL" id="GGN99441.1"/>
    </source>
</evidence>
<evidence type="ECO:0000256" key="2">
    <source>
        <dbReference type="ARBA" id="ARBA00022692"/>
    </source>
</evidence>
<name>A0ABQ2L1Q4_9NOCA</name>
<protein>
    <recommendedName>
        <fullName evidence="7">Lipopolysaccharide assembly protein A domain-containing protein</fullName>
    </recommendedName>
</protein>
<dbReference type="Proteomes" id="UP000658127">
    <property type="component" value="Unassembled WGS sequence"/>
</dbReference>
<comment type="caution">
    <text evidence="8">The sequence shown here is derived from an EMBL/GenBank/DDBJ whole genome shotgun (WGS) entry which is preliminary data.</text>
</comment>
<proteinExistence type="predicted"/>
<dbReference type="RefSeq" id="WP_189034559.1">
    <property type="nucleotide sequence ID" value="NZ_BMNE01000013.1"/>
</dbReference>
<keyword evidence="4 6" id="KW-0472">Membrane</keyword>
<sequence>MSAEHPPATAAGGAGKRFFGRRHHGPKPSTVRAWRGHATAWTARAWVELAVGAVLVIALLIFILQNTAKTEISFLPWSFTMPLGVALLFATVGGILVMGLAGGARIWQLRHRHHTPAPPQHH</sequence>
<dbReference type="EMBL" id="BMNE01000013">
    <property type="protein sequence ID" value="GGN99441.1"/>
    <property type="molecule type" value="Genomic_DNA"/>
</dbReference>
<keyword evidence="2 6" id="KW-0812">Transmembrane</keyword>